<reference evidence="1" key="2">
    <citation type="submission" date="2021-02" db="EMBL/GenBank/DDBJ databases">
        <authorList>
            <person name="Kimball J.A."/>
            <person name="Haas M.W."/>
            <person name="Macchietto M."/>
            <person name="Kono T."/>
            <person name="Duquette J."/>
            <person name="Shao M."/>
        </authorList>
    </citation>
    <scope>NUCLEOTIDE SEQUENCE</scope>
    <source>
        <tissue evidence="1">Fresh leaf tissue</tissue>
    </source>
</reference>
<dbReference type="GO" id="GO:0015940">
    <property type="term" value="P:pantothenate biosynthetic process"/>
    <property type="evidence" value="ECO:0007669"/>
    <property type="project" value="InterPro"/>
</dbReference>
<organism evidence="1 2">
    <name type="scientific">Zizania palustris</name>
    <name type="common">Northern wild rice</name>
    <dbReference type="NCBI Taxonomy" id="103762"/>
    <lineage>
        <taxon>Eukaryota</taxon>
        <taxon>Viridiplantae</taxon>
        <taxon>Streptophyta</taxon>
        <taxon>Embryophyta</taxon>
        <taxon>Tracheophyta</taxon>
        <taxon>Spermatophyta</taxon>
        <taxon>Magnoliopsida</taxon>
        <taxon>Liliopsida</taxon>
        <taxon>Poales</taxon>
        <taxon>Poaceae</taxon>
        <taxon>BOP clade</taxon>
        <taxon>Oryzoideae</taxon>
        <taxon>Oryzeae</taxon>
        <taxon>Zizaniinae</taxon>
        <taxon>Zizania</taxon>
    </lineage>
</organism>
<reference evidence="1" key="1">
    <citation type="journal article" date="2021" name="bioRxiv">
        <title>Whole Genome Assembly and Annotation of Northern Wild Rice, Zizania palustris L., Supports a Whole Genome Duplication in the Zizania Genus.</title>
        <authorList>
            <person name="Haas M."/>
            <person name="Kono T."/>
            <person name="Macchietto M."/>
            <person name="Millas R."/>
            <person name="McGilp L."/>
            <person name="Shao M."/>
            <person name="Duquette J."/>
            <person name="Hirsch C.N."/>
            <person name="Kimball J."/>
        </authorList>
    </citation>
    <scope>NUCLEOTIDE SEQUENCE</scope>
    <source>
        <tissue evidence="1">Fresh leaf tissue</tissue>
    </source>
</reference>
<proteinExistence type="predicted"/>
<gene>
    <name evidence="1" type="ORF">GUJ93_ZPchr0012g21579</name>
</gene>
<dbReference type="Pfam" id="PF02569">
    <property type="entry name" value="Pantoate_ligase"/>
    <property type="match status" value="1"/>
</dbReference>
<dbReference type="AlphaFoldDB" id="A0A8J5WI86"/>
<comment type="caution">
    <text evidence="1">The sequence shown here is derived from an EMBL/GenBank/DDBJ whole genome shotgun (WGS) entry which is preliminary data.</text>
</comment>
<accession>A0A8J5WI86</accession>
<dbReference type="EMBL" id="JAAALK010000080">
    <property type="protein sequence ID" value="KAG8091680.1"/>
    <property type="molecule type" value="Genomic_DNA"/>
</dbReference>
<protein>
    <submittedName>
        <fullName evidence="1">Uncharacterized protein</fullName>
    </submittedName>
</protein>
<dbReference type="InterPro" id="IPR003721">
    <property type="entry name" value="Pantoate_ligase"/>
</dbReference>
<name>A0A8J5WI86_ZIZPA</name>
<dbReference type="GO" id="GO:0004592">
    <property type="term" value="F:pantoate-beta-alanine ligase activity"/>
    <property type="evidence" value="ECO:0007669"/>
    <property type="project" value="InterPro"/>
</dbReference>
<sequence>MAERNGEWDCFYEAKRKEMEEFQTMASRFEVHLDFAIEIIGSKIIREDDGLAMSSLNVQLSSVERKSSSFYAVFCN</sequence>
<dbReference type="Proteomes" id="UP000729402">
    <property type="component" value="Unassembled WGS sequence"/>
</dbReference>
<evidence type="ECO:0000313" key="2">
    <source>
        <dbReference type="Proteomes" id="UP000729402"/>
    </source>
</evidence>
<dbReference type="OrthoDB" id="1728668at2759"/>
<evidence type="ECO:0000313" key="1">
    <source>
        <dbReference type="EMBL" id="KAG8091680.1"/>
    </source>
</evidence>
<keyword evidence="2" id="KW-1185">Reference proteome</keyword>